<feature type="domain" description="Helicase C-terminal" evidence="11">
    <location>
        <begin position="602"/>
        <end position="747"/>
    </location>
</feature>
<feature type="compositionally biased region" description="Low complexity" evidence="9">
    <location>
        <begin position="1"/>
        <end position="14"/>
    </location>
</feature>
<dbReference type="PROSITE" id="PS51194">
    <property type="entry name" value="HELICASE_CTER"/>
    <property type="match status" value="1"/>
</dbReference>
<feature type="region of interest" description="Disordered" evidence="9">
    <location>
        <begin position="1"/>
        <end position="41"/>
    </location>
</feature>
<dbReference type="AlphaFoldDB" id="A0A6A1W276"/>
<feature type="domain" description="DEAD-box RNA helicase Q" evidence="12">
    <location>
        <begin position="93"/>
        <end position="121"/>
    </location>
</feature>
<dbReference type="Pfam" id="PF00270">
    <property type="entry name" value="DEAD"/>
    <property type="match status" value="1"/>
</dbReference>
<keyword evidence="4 8" id="KW-0347">Helicase</keyword>
<dbReference type="Pfam" id="PF00271">
    <property type="entry name" value="Helicase_C"/>
    <property type="match status" value="1"/>
</dbReference>
<dbReference type="Proteomes" id="UP000516437">
    <property type="component" value="Chromosome 3"/>
</dbReference>
<dbReference type="FunFam" id="3.40.50.300:FF:000079">
    <property type="entry name" value="probable ATP-dependent RNA helicase DDX17"/>
    <property type="match status" value="1"/>
</dbReference>
<accession>A0A6A1W276</accession>
<dbReference type="PROSITE" id="PS51195">
    <property type="entry name" value="Q_MOTIF"/>
    <property type="match status" value="1"/>
</dbReference>
<organism evidence="13 14">
    <name type="scientific">Morella rubra</name>
    <name type="common">Chinese bayberry</name>
    <dbReference type="NCBI Taxonomy" id="262757"/>
    <lineage>
        <taxon>Eukaryota</taxon>
        <taxon>Viridiplantae</taxon>
        <taxon>Streptophyta</taxon>
        <taxon>Embryophyta</taxon>
        <taxon>Tracheophyta</taxon>
        <taxon>Spermatophyta</taxon>
        <taxon>Magnoliopsida</taxon>
        <taxon>eudicotyledons</taxon>
        <taxon>Gunneridae</taxon>
        <taxon>Pentapetalae</taxon>
        <taxon>rosids</taxon>
        <taxon>fabids</taxon>
        <taxon>Fagales</taxon>
        <taxon>Myricaceae</taxon>
        <taxon>Morella</taxon>
    </lineage>
</organism>
<dbReference type="InterPro" id="IPR000629">
    <property type="entry name" value="RNA-helicase_DEAD-box_CS"/>
</dbReference>
<dbReference type="EMBL" id="RXIC02000021">
    <property type="protein sequence ID" value="KAB1218436.1"/>
    <property type="molecule type" value="Genomic_DNA"/>
</dbReference>
<dbReference type="FunFam" id="3.40.50.300:FF:000008">
    <property type="entry name" value="ATP-dependent RNA helicase RhlB"/>
    <property type="match status" value="1"/>
</dbReference>
<dbReference type="GO" id="GO:0005524">
    <property type="term" value="F:ATP binding"/>
    <property type="evidence" value="ECO:0007669"/>
    <property type="project" value="UniProtKB-KW"/>
</dbReference>
<dbReference type="GO" id="GO:0003723">
    <property type="term" value="F:RNA binding"/>
    <property type="evidence" value="ECO:0007669"/>
    <property type="project" value="UniProtKB-KW"/>
</dbReference>
<feature type="domain" description="Helicase ATP-binding" evidence="10">
    <location>
        <begin position="124"/>
        <end position="361"/>
    </location>
</feature>
<dbReference type="GO" id="GO:0016787">
    <property type="term" value="F:hydrolase activity"/>
    <property type="evidence" value="ECO:0007669"/>
    <property type="project" value="UniProtKB-KW"/>
</dbReference>
<dbReference type="InterPro" id="IPR027417">
    <property type="entry name" value="P-loop_NTPase"/>
</dbReference>
<evidence type="ECO:0000313" key="14">
    <source>
        <dbReference type="Proteomes" id="UP000516437"/>
    </source>
</evidence>
<dbReference type="SMART" id="SM00487">
    <property type="entry name" value="DEXDc"/>
    <property type="match status" value="1"/>
</dbReference>
<evidence type="ECO:0000256" key="4">
    <source>
        <dbReference type="ARBA" id="ARBA00022806"/>
    </source>
</evidence>
<evidence type="ECO:0000256" key="9">
    <source>
        <dbReference type="SAM" id="MobiDB-lite"/>
    </source>
</evidence>
<dbReference type="Gene3D" id="3.40.50.300">
    <property type="entry name" value="P-loop containing nucleotide triphosphate hydrolases"/>
    <property type="match status" value="3"/>
</dbReference>
<keyword evidence="3 8" id="KW-0378">Hydrolase</keyword>
<keyword evidence="2 8" id="KW-0547">Nucleotide-binding</keyword>
<keyword evidence="14" id="KW-1185">Reference proteome</keyword>
<evidence type="ECO:0000256" key="7">
    <source>
        <dbReference type="PROSITE-ProRule" id="PRU00552"/>
    </source>
</evidence>
<proteinExistence type="inferred from homology"/>
<feature type="region of interest" description="Disordered" evidence="9">
    <location>
        <begin position="749"/>
        <end position="772"/>
    </location>
</feature>
<evidence type="ECO:0000259" key="11">
    <source>
        <dbReference type="PROSITE" id="PS51194"/>
    </source>
</evidence>
<evidence type="ECO:0000256" key="8">
    <source>
        <dbReference type="RuleBase" id="RU000492"/>
    </source>
</evidence>
<evidence type="ECO:0000256" key="2">
    <source>
        <dbReference type="ARBA" id="ARBA00022741"/>
    </source>
</evidence>
<evidence type="ECO:0000313" key="13">
    <source>
        <dbReference type="EMBL" id="KAB1218436.1"/>
    </source>
</evidence>
<evidence type="ECO:0000256" key="1">
    <source>
        <dbReference type="ARBA" id="ARBA00012552"/>
    </source>
</evidence>
<dbReference type="SUPFAM" id="SSF52540">
    <property type="entry name" value="P-loop containing nucleoside triphosphate hydrolases"/>
    <property type="match status" value="3"/>
</dbReference>
<evidence type="ECO:0000256" key="5">
    <source>
        <dbReference type="ARBA" id="ARBA00022840"/>
    </source>
</evidence>
<dbReference type="GO" id="GO:0003724">
    <property type="term" value="F:RNA helicase activity"/>
    <property type="evidence" value="ECO:0007669"/>
    <property type="project" value="UniProtKB-EC"/>
</dbReference>
<sequence>MTAAPATPLPIATAEGFGGSAGYSGSVRSSSSRIKYDGAESPRKLDLDGLTPFEKNFYVESPSVAAMSDRDVEEYRQRREITVEGHDIPKPVKSFDDVGFPDYVMQEITKAGFVEPTPIQAQGWPMALEGRDLIGIAETGSGKTIAYLLPAIVHVNAQPILAPGDGPIVLVLAPTRELAVQIQNEATKFGASSKIKNTCVYGGVPKGPQVRDLQKGVEIVIATPGRLIDMLESHHTNLRRVTYLVLDEADRMLDMGFEPQIRKIVSQGVDDIHSGDAHAASVLRVGNSVANHILEEDLEDAASLLVDEAADEASRDGGLGYALILVSSWIRPDRQTLYWSATWPKEVEQLARQFLYNPYKIRPDRQTLYWSVNYKYWPKECIWWGSNLKVLIKCQGSGVEIVIATPGRLIDMLESHAKGYLYWTRQIGCWTWGSSLKSQPSNHSNPIRGSYVDDIHSGDAHAASVLRVGNSVANHILEEDLEDAASLLVDEAADALHSPCLASRQRAWLCPNPCLFMDSPLACISGKFNWSFPSLLMFCSMQIRPDRQTLYWSATWPKEVEQLARQFLYNPYKVIIGSSDLKANHAIRQHVDIVSENQKYNKLVKLLEEIMDGSRILIFMDTKKGCDQITRQLRMDGWPALSIHGDKSQAERDWVLSEFKAGKSPIMTATDVAARGLDVKDVKYVINYDFPGSLEDYVHRIGRTGRAGAKGTAYTFFTAANARFAKELISILEEAGQKVSLELAAMGSGAPPPAGHGGFRDRGRYGGGRSWS</sequence>
<dbReference type="OrthoDB" id="196131at2759"/>
<dbReference type="PROSITE" id="PS51192">
    <property type="entry name" value="HELICASE_ATP_BIND_1"/>
    <property type="match status" value="1"/>
</dbReference>
<comment type="similarity">
    <text evidence="8">Belongs to the DEAD box helicase family.</text>
</comment>
<dbReference type="CDD" id="cd17966">
    <property type="entry name" value="DEADc_DDX5_DDX17"/>
    <property type="match status" value="1"/>
</dbReference>
<gene>
    <name evidence="13" type="ORF">CJ030_MR3G026316</name>
</gene>
<dbReference type="SMART" id="SM00490">
    <property type="entry name" value="HELICc"/>
    <property type="match status" value="1"/>
</dbReference>
<dbReference type="InterPro" id="IPR014014">
    <property type="entry name" value="RNA_helicase_DEAD_Q_motif"/>
</dbReference>
<evidence type="ECO:0000256" key="6">
    <source>
        <dbReference type="ARBA" id="ARBA00022884"/>
    </source>
</evidence>
<feature type="short sequence motif" description="Q motif" evidence="7">
    <location>
        <begin position="93"/>
        <end position="121"/>
    </location>
</feature>
<reference evidence="13 14" key="1">
    <citation type="journal article" date="2019" name="Plant Biotechnol. J.">
        <title>The red bayberry genome and genetic basis of sex determination.</title>
        <authorList>
            <person name="Jia H.M."/>
            <person name="Jia H.J."/>
            <person name="Cai Q.L."/>
            <person name="Wang Y."/>
            <person name="Zhao H.B."/>
            <person name="Yang W.F."/>
            <person name="Wang G.Y."/>
            <person name="Li Y.H."/>
            <person name="Zhan D.L."/>
            <person name="Shen Y.T."/>
            <person name="Niu Q.F."/>
            <person name="Chang L."/>
            <person name="Qiu J."/>
            <person name="Zhao L."/>
            <person name="Xie H.B."/>
            <person name="Fu W.Y."/>
            <person name="Jin J."/>
            <person name="Li X.W."/>
            <person name="Jiao Y."/>
            <person name="Zhou C.C."/>
            <person name="Tu T."/>
            <person name="Chai C.Y."/>
            <person name="Gao J.L."/>
            <person name="Fan L.J."/>
            <person name="van de Weg E."/>
            <person name="Wang J.Y."/>
            <person name="Gao Z.S."/>
        </authorList>
    </citation>
    <scope>NUCLEOTIDE SEQUENCE [LARGE SCALE GENOMIC DNA]</scope>
    <source>
        <tissue evidence="13">Leaves</tissue>
    </source>
</reference>
<evidence type="ECO:0000259" key="10">
    <source>
        <dbReference type="PROSITE" id="PS51192"/>
    </source>
</evidence>
<evidence type="ECO:0000259" key="12">
    <source>
        <dbReference type="PROSITE" id="PS51195"/>
    </source>
</evidence>
<evidence type="ECO:0000256" key="3">
    <source>
        <dbReference type="ARBA" id="ARBA00022801"/>
    </source>
</evidence>
<name>A0A6A1W276_9ROSI</name>
<protein>
    <recommendedName>
        <fullName evidence="1">RNA helicase</fullName>
        <ecNumber evidence="1">3.6.4.13</ecNumber>
    </recommendedName>
</protein>
<dbReference type="EC" id="3.6.4.13" evidence="1"/>
<feature type="compositionally biased region" description="Low complexity" evidence="9">
    <location>
        <begin position="23"/>
        <end position="32"/>
    </location>
</feature>
<dbReference type="InterPro" id="IPR001650">
    <property type="entry name" value="Helicase_C-like"/>
</dbReference>
<dbReference type="CDD" id="cd18787">
    <property type="entry name" value="SF2_C_DEAD"/>
    <property type="match status" value="1"/>
</dbReference>
<dbReference type="InterPro" id="IPR011545">
    <property type="entry name" value="DEAD/DEAH_box_helicase_dom"/>
</dbReference>
<keyword evidence="5 8" id="KW-0067">ATP-binding</keyword>
<dbReference type="PROSITE" id="PS00039">
    <property type="entry name" value="DEAD_ATP_HELICASE"/>
    <property type="match status" value="1"/>
</dbReference>
<keyword evidence="6" id="KW-0694">RNA-binding</keyword>
<comment type="caution">
    <text evidence="13">The sequence shown here is derived from an EMBL/GenBank/DDBJ whole genome shotgun (WGS) entry which is preliminary data.</text>
</comment>
<dbReference type="PANTHER" id="PTHR47958">
    <property type="entry name" value="ATP-DEPENDENT RNA HELICASE DBP3"/>
    <property type="match status" value="1"/>
</dbReference>
<dbReference type="InterPro" id="IPR014001">
    <property type="entry name" value="Helicase_ATP-bd"/>
</dbReference>